<organism evidence="2 3">
    <name type="scientific">Aspergillus nanangensis</name>
    <dbReference type="NCBI Taxonomy" id="2582783"/>
    <lineage>
        <taxon>Eukaryota</taxon>
        <taxon>Fungi</taxon>
        <taxon>Dikarya</taxon>
        <taxon>Ascomycota</taxon>
        <taxon>Pezizomycotina</taxon>
        <taxon>Eurotiomycetes</taxon>
        <taxon>Eurotiomycetidae</taxon>
        <taxon>Eurotiales</taxon>
        <taxon>Aspergillaceae</taxon>
        <taxon>Aspergillus</taxon>
        <taxon>Aspergillus subgen. Circumdati</taxon>
    </lineage>
</organism>
<reference evidence="2" key="2">
    <citation type="submission" date="2020-02" db="EMBL/GenBank/DDBJ databases">
        <authorList>
            <person name="Gilchrist C.L.M."/>
            <person name="Chooi Y.-H."/>
        </authorList>
    </citation>
    <scope>NUCLEOTIDE SEQUENCE</scope>
    <source>
        <strain evidence="2">MST-FP2251</strain>
    </source>
</reference>
<keyword evidence="1" id="KW-0812">Transmembrane</keyword>
<keyword evidence="3" id="KW-1185">Reference proteome</keyword>
<comment type="caution">
    <text evidence="2">The sequence shown here is derived from an EMBL/GenBank/DDBJ whole genome shotgun (WGS) entry which is preliminary data.</text>
</comment>
<accession>A0AAD4CCN6</accession>
<name>A0AAD4CCN6_ASPNN</name>
<keyword evidence="1" id="KW-0472">Membrane</keyword>
<evidence type="ECO:0000256" key="1">
    <source>
        <dbReference type="SAM" id="Phobius"/>
    </source>
</evidence>
<sequence length="89" mass="9376">MLNTAFHIGSGVALAISAAVTEAVDIEQGHGLAQQYATGLWCSAGLGGVGLVIAFLAVRRKGIDLEDRSGEPVAPLIWFTFYGVWGWLS</sequence>
<dbReference type="Proteomes" id="UP001194746">
    <property type="component" value="Unassembled WGS sequence"/>
</dbReference>
<feature type="transmembrane region" description="Helical" evidence="1">
    <location>
        <begin position="33"/>
        <end position="58"/>
    </location>
</feature>
<proteinExistence type="predicted"/>
<gene>
    <name evidence="2" type="ORF">FE257_002389</name>
</gene>
<protein>
    <submittedName>
        <fullName evidence="2">Uncharacterized protein</fullName>
    </submittedName>
</protein>
<dbReference type="EMBL" id="VCAU01000138">
    <property type="protein sequence ID" value="KAF9884001.1"/>
    <property type="molecule type" value="Genomic_DNA"/>
</dbReference>
<evidence type="ECO:0000313" key="2">
    <source>
        <dbReference type="EMBL" id="KAF9884001.1"/>
    </source>
</evidence>
<evidence type="ECO:0000313" key="3">
    <source>
        <dbReference type="Proteomes" id="UP001194746"/>
    </source>
</evidence>
<keyword evidence="1" id="KW-1133">Transmembrane helix</keyword>
<reference evidence="2" key="1">
    <citation type="journal article" date="2019" name="Beilstein J. Org. Chem.">
        <title>Nanangenines: drimane sesquiterpenoids as the dominant metabolite cohort of a novel Australian fungus, Aspergillus nanangensis.</title>
        <authorList>
            <person name="Lacey H.J."/>
            <person name="Gilchrist C.L.M."/>
            <person name="Crombie A."/>
            <person name="Kalaitzis J.A."/>
            <person name="Vuong D."/>
            <person name="Rutledge P.J."/>
            <person name="Turner P."/>
            <person name="Pitt J.I."/>
            <person name="Lacey E."/>
            <person name="Chooi Y.H."/>
            <person name="Piggott A.M."/>
        </authorList>
    </citation>
    <scope>NUCLEOTIDE SEQUENCE</scope>
    <source>
        <strain evidence="2">MST-FP2251</strain>
    </source>
</reference>
<dbReference type="AlphaFoldDB" id="A0AAD4CCN6"/>